<dbReference type="GO" id="GO:0016260">
    <property type="term" value="P:selenocysteine biosynthetic process"/>
    <property type="evidence" value="ECO:0007669"/>
    <property type="project" value="TreeGrafter"/>
</dbReference>
<accession>A0AAQ4F712</accession>
<protein>
    <recommendedName>
        <fullName evidence="7">PurM-like C-terminal domain-containing protein</fullName>
    </recommendedName>
</protein>
<keyword evidence="4" id="KW-0067">ATP-binding</keyword>
<dbReference type="GO" id="GO:0004756">
    <property type="term" value="F:selenide, water dikinase activity"/>
    <property type="evidence" value="ECO:0007669"/>
    <property type="project" value="TreeGrafter"/>
</dbReference>
<dbReference type="GO" id="GO:0005737">
    <property type="term" value="C:cytoplasm"/>
    <property type="evidence" value="ECO:0007669"/>
    <property type="project" value="TreeGrafter"/>
</dbReference>
<dbReference type="InterPro" id="IPR036676">
    <property type="entry name" value="PurM-like_C_sf"/>
</dbReference>
<dbReference type="Pfam" id="PF02769">
    <property type="entry name" value="AIRS_C"/>
    <property type="match status" value="1"/>
</dbReference>
<comment type="caution">
    <text evidence="8">The sequence shown here is derived from an EMBL/GenBank/DDBJ whole genome shotgun (WGS) entry which is preliminary data.</text>
</comment>
<keyword evidence="2" id="KW-0547">Nucleotide-binding</keyword>
<evidence type="ECO:0000259" key="7">
    <source>
        <dbReference type="Pfam" id="PF02769"/>
    </source>
</evidence>
<organism evidence="8 9">
    <name type="scientific">Amblyomma americanum</name>
    <name type="common">Lone star tick</name>
    <dbReference type="NCBI Taxonomy" id="6943"/>
    <lineage>
        <taxon>Eukaryota</taxon>
        <taxon>Metazoa</taxon>
        <taxon>Ecdysozoa</taxon>
        <taxon>Arthropoda</taxon>
        <taxon>Chelicerata</taxon>
        <taxon>Arachnida</taxon>
        <taxon>Acari</taxon>
        <taxon>Parasitiformes</taxon>
        <taxon>Ixodida</taxon>
        <taxon>Ixodoidea</taxon>
        <taxon>Ixodidae</taxon>
        <taxon>Amblyomminae</taxon>
        <taxon>Amblyomma</taxon>
    </lineage>
</organism>
<dbReference type="EMBL" id="JARKHS020006110">
    <property type="protein sequence ID" value="KAK8782930.1"/>
    <property type="molecule type" value="Genomic_DNA"/>
</dbReference>
<evidence type="ECO:0000313" key="8">
    <source>
        <dbReference type="EMBL" id="KAK8782930.1"/>
    </source>
</evidence>
<reference evidence="8 9" key="1">
    <citation type="journal article" date="2023" name="Arcadia Sci">
        <title>De novo assembly of a long-read Amblyomma americanum tick genome.</title>
        <authorList>
            <person name="Chou S."/>
            <person name="Poskanzer K.E."/>
            <person name="Rollins M."/>
            <person name="Thuy-Boun P.S."/>
        </authorList>
    </citation>
    <scope>NUCLEOTIDE SEQUENCE [LARGE SCALE GENOMIC DNA]</scope>
    <source>
        <strain evidence="8">F_SG_1</strain>
        <tissue evidence="8">Salivary glands</tissue>
    </source>
</reference>
<evidence type="ECO:0000313" key="9">
    <source>
        <dbReference type="Proteomes" id="UP001321473"/>
    </source>
</evidence>
<dbReference type="InterPro" id="IPR010918">
    <property type="entry name" value="PurM-like_C_dom"/>
</dbReference>
<keyword evidence="3" id="KW-0418">Kinase</keyword>
<evidence type="ECO:0000256" key="6">
    <source>
        <dbReference type="SAM" id="MobiDB-lite"/>
    </source>
</evidence>
<keyword evidence="5" id="KW-0711">Selenium</keyword>
<keyword evidence="1" id="KW-0808">Transferase</keyword>
<dbReference type="SUPFAM" id="SSF56042">
    <property type="entry name" value="PurM C-terminal domain-like"/>
    <property type="match status" value="1"/>
</dbReference>
<evidence type="ECO:0000256" key="3">
    <source>
        <dbReference type="ARBA" id="ARBA00022777"/>
    </source>
</evidence>
<evidence type="ECO:0000256" key="2">
    <source>
        <dbReference type="ARBA" id="ARBA00022741"/>
    </source>
</evidence>
<dbReference type="Gene3D" id="3.90.650.10">
    <property type="entry name" value="PurM-like C-terminal domain"/>
    <property type="match status" value="1"/>
</dbReference>
<dbReference type="FunFam" id="3.90.650.10:FF:000010">
    <property type="entry name" value="Selenide, water dikinase"/>
    <property type="match status" value="1"/>
</dbReference>
<evidence type="ECO:0000256" key="4">
    <source>
        <dbReference type="ARBA" id="ARBA00022840"/>
    </source>
</evidence>
<dbReference type="Proteomes" id="UP001321473">
    <property type="component" value="Unassembled WGS sequence"/>
</dbReference>
<name>A0AAQ4F712_AMBAM</name>
<dbReference type="PANTHER" id="PTHR10256">
    <property type="entry name" value="SELENIDE, WATER DIKINASE"/>
    <property type="match status" value="1"/>
</dbReference>
<evidence type="ECO:0000256" key="5">
    <source>
        <dbReference type="ARBA" id="ARBA00023266"/>
    </source>
</evidence>
<dbReference type="PANTHER" id="PTHR10256:SF0">
    <property type="entry name" value="INACTIVE SELENIDE, WATER DIKINASE-LIKE PROTEIN-RELATED"/>
    <property type="match status" value="1"/>
</dbReference>
<evidence type="ECO:0000256" key="1">
    <source>
        <dbReference type="ARBA" id="ARBA00022679"/>
    </source>
</evidence>
<dbReference type="GO" id="GO:0005524">
    <property type="term" value="F:ATP binding"/>
    <property type="evidence" value="ECO:0007669"/>
    <property type="project" value="UniProtKB-KW"/>
</dbReference>
<feature type="domain" description="PurM-like C-terminal" evidence="7">
    <location>
        <begin position="23"/>
        <end position="188"/>
    </location>
</feature>
<sequence>MLLASSVLKVKKRPSDKRPENAQPGDVLVLTKPLGTQVAVNAHQWLEKPERRAQLDKAGISEEDVRRVYVRAMDCMARLNLNARLMHKHGCHGATDVTGFSLLGHAQNLMQVQQRSVGFVIHTLPIIAKVPALLPATGTSFKLMHGHSAETSGGLLMCLPKENAEAYCKEIAQQVGDPAWIIEDVVEGEWVARLMDSPRMLEVPSADKESKLW</sequence>
<keyword evidence="9" id="KW-1185">Reference proteome</keyword>
<dbReference type="AlphaFoldDB" id="A0AAQ4F712"/>
<dbReference type="InterPro" id="IPR004536">
    <property type="entry name" value="SPS/SelD"/>
</dbReference>
<proteinExistence type="predicted"/>
<gene>
    <name evidence="8" type="ORF">V5799_015729</name>
</gene>
<feature type="region of interest" description="Disordered" evidence="6">
    <location>
        <begin position="1"/>
        <end position="24"/>
    </location>
</feature>